<gene>
    <name evidence="7" type="ORF">OU682_10970</name>
</gene>
<proteinExistence type="predicted"/>
<keyword evidence="8" id="KW-1185">Reference proteome</keyword>
<dbReference type="Pfam" id="PF02653">
    <property type="entry name" value="BPD_transp_2"/>
    <property type="match status" value="1"/>
</dbReference>
<feature type="transmembrane region" description="Helical" evidence="6">
    <location>
        <begin position="94"/>
        <end position="111"/>
    </location>
</feature>
<comment type="subcellular location">
    <subcellularLocation>
        <location evidence="1">Cell membrane</location>
        <topology evidence="1">Multi-pass membrane protein</topology>
    </subcellularLocation>
</comment>
<feature type="transmembrane region" description="Helical" evidence="6">
    <location>
        <begin position="276"/>
        <end position="295"/>
    </location>
</feature>
<dbReference type="RefSeq" id="WP_268942161.1">
    <property type="nucleotide sequence ID" value="NZ_JAPTYD010000012.1"/>
</dbReference>
<evidence type="ECO:0000256" key="1">
    <source>
        <dbReference type="ARBA" id="ARBA00004651"/>
    </source>
</evidence>
<organism evidence="7 8">
    <name type="scientific">Paracoccus benzoatiresistens</name>
    <dbReference type="NCBI Taxonomy" id="2997341"/>
    <lineage>
        <taxon>Bacteria</taxon>
        <taxon>Pseudomonadati</taxon>
        <taxon>Pseudomonadota</taxon>
        <taxon>Alphaproteobacteria</taxon>
        <taxon>Rhodobacterales</taxon>
        <taxon>Paracoccaceae</taxon>
        <taxon>Paracoccus</taxon>
    </lineage>
</organism>
<feature type="transmembrane region" description="Helical" evidence="6">
    <location>
        <begin position="328"/>
        <end position="347"/>
    </location>
</feature>
<dbReference type="InterPro" id="IPR001851">
    <property type="entry name" value="ABC_transp_permease"/>
</dbReference>
<evidence type="ECO:0000313" key="8">
    <source>
        <dbReference type="Proteomes" id="UP001149822"/>
    </source>
</evidence>
<evidence type="ECO:0000256" key="4">
    <source>
        <dbReference type="ARBA" id="ARBA00022989"/>
    </source>
</evidence>
<keyword evidence="4 6" id="KW-1133">Transmembrane helix</keyword>
<name>A0ABT4J4U9_9RHOB</name>
<accession>A0ABT4J4U9</accession>
<evidence type="ECO:0000256" key="6">
    <source>
        <dbReference type="SAM" id="Phobius"/>
    </source>
</evidence>
<sequence>MIRLVPRTDSAPLLQVATPVMAVLATMLAGGILFAIMGYDPVAAIRTIFWDPLFGPAAGYSRPQLLVKAAPLILIASGLAVGFRAGIWNIGAEGQYIIGAITGAAVALAAYPAQEMWIFPAMVIAGAVGGWAWGMIPALLRNWFGASEILVSLMLVYVAQRIAAWMAFGPMKNPEGFGMPGSRNLQQYPAASNPELIAGTGAHWGVIAAAAAVLATWFLMSRHIRGFHIRAAGIAPRAARFAGVKPQTLVAFCLGLSGALAGMAGLFEVAGPAGQITDKVGVGYGFTAIIVAFLGRLHPLGTLLAGLLLALTYIGGELAQLTMNLPAATVQVFQGMLLFFLLGFDLLTRFRITRRVTA</sequence>
<feature type="transmembrane region" description="Helical" evidence="6">
    <location>
        <begin position="249"/>
        <end position="270"/>
    </location>
</feature>
<keyword evidence="2" id="KW-1003">Cell membrane</keyword>
<reference evidence="7" key="1">
    <citation type="submission" date="2022-12" db="EMBL/GenBank/DDBJ databases">
        <title>Paracoccus sp. EF6 isolated from a lake water.</title>
        <authorList>
            <person name="Liu H."/>
        </authorList>
    </citation>
    <scope>NUCLEOTIDE SEQUENCE</scope>
    <source>
        <strain evidence="7">EF6</strain>
    </source>
</reference>
<dbReference type="PANTHER" id="PTHR47089:SF1">
    <property type="entry name" value="GUANOSINE ABC TRANSPORTER PERMEASE PROTEIN NUPP"/>
    <property type="match status" value="1"/>
</dbReference>
<keyword evidence="3 6" id="KW-0812">Transmembrane</keyword>
<feature type="transmembrane region" description="Helical" evidence="6">
    <location>
        <begin position="149"/>
        <end position="168"/>
    </location>
</feature>
<keyword evidence="5 6" id="KW-0472">Membrane</keyword>
<feature type="transmembrane region" description="Helical" evidence="6">
    <location>
        <begin position="69"/>
        <end position="87"/>
    </location>
</feature>
<dbReference type="Proteomes" id="UP001149822">
    <property type="component" value="Unassembled WGS sequence"/>
</dbReference>
<dbReference type="PANTHER" id="PTHR47089">
    <property type="entry name" value="ABC TRANSPORTER, PERMEASE PROTEIN"/>
    <property type="match status" value="1"/>
</dbReference>
<evidence type="ECO:0000313" key="7">
    <source>
        <dbReference type="EMBL" id="MCZ0962140.1"/>
    </source>
</evidence>
<feature type="transmembrane region" description="Helical" evidence="6">
    <location>
        <begin position="302"/>
        <end position="322"/>
    </location>
</feature>
<dbReference type="EMBL" id="JAPTYD010000012">
    <property type="protein sequence ID" value="MCZ0962140.1"/>
    <property type="molecule type" value="Genomic_DNA"/>
</dbReference>
<protein>
    <submittedName>
        <fullName evidence="7">ABC transporter permease</fullName>
    </submittedName>
</protein>
<feature type="transmembrane region" description="Helical" evidence="6">
    <location>
        <begin position="12"/>
        <end position="37"/>
    </location>
</feature>
<evidence type="ECO:0000256" key="5">
    <source>
        <dbReference type="ARBA" id="ARBA00023136"/>
    </source>
</evidence>
<feature type="transmembrane region" description="Helical" evidence="6">
    <location>
        <begin position="202"/>
        <end position="220"/>
    </location>
</feature>
<dbReference type="CDD" id="cd06580">
    <property type="entry name" value="TM_PBP1_transp_TpRbsC_like"/>
    <property type="match status" value="1"/>
</dbReference>
<feature type="transmembrane region" description="Helical" evidence="6">
    <location>
        <begin position="117"/>
        <end position="140"/>
    </location>
</feature>
<evidence type="ECO:0000256" key="2">
    <source>
        <dbReference type="ARBA" id="ARBA00022475"/>
    </source>
</evidence>
<evidence type="ECO:0000256" key="3">
    <source>
        <dbReference type="ARBA" id="ARBA00022692"/>
    </source>
</evidence>
<comment type="caution">
    <text evidence="7">The sequence shown here is derived from an EMBL/GenBank/DDBJ whole genome shotgun (WGS) entry which is preliminary data.</text>
</comment>